<dbReference type="AlphaFoldDB" id="A0A381X8W2"/>
<dbReference type="Pfam" id="PF09678">
    <property type="entry name" value="Caa3_CtaG"/>
    <property type="match status" value="1"/>
</dbReference>
<organism evidence="8">
    <name type="scientific">marine metagenome</name>
    <dbReference type="NCBI Taxonomy" id="408172"/>
    <lineage>
        <taxon>unclassified sequences</taxon>
        <taxon>metagenomes</taxon>
        <taxon>ecological metagenomes</taxon>
    </lineage>
</organism>
<feature type="region of interest" description="Disordered" evidence="6">
    <location>
        <begin position="274"/>
        <end position="297"/>
    </location>
</feature>
<evidence type="ECO:0000256" key="3">
    <source>
        <dbReference type="ARBA" id="ARBA00022692"/>
    </source>
</evidence>
<evidence type="ECO:0000256" key="2">
    <source>
        <dbReference type="ARBA" id="ARBA00022475"/>
    </source>
</evidence>
<keyword evidence="4 7" id="KW-1133">Transmembrane helix</keyword>
<evidence type="ECO:0000313" key="8">
    <source>
        <dbReference type="EMBL" id="SVA60921.1"/>
    </source>
</evidence>
<feature type="transmembrane region" description="Helical" evidence="7">
    <location>
        <begin position="197"/>
        <end position="221"/>
    </location>
</feature>
<accession>A0A381X8W2</accession>
<dbReference type="InterPro" id="IPR019108">
    <property type="entry name" value="Caa3_assmbl_CtaG-rel"/>
</dbReference>
<feature type="transmembrane region" description="Helical" evidence="7">
    <location>
        <begin position="134"/>
        <end position="152"/>
    </location>
</feature>
<keyword evidence="2" id="KW-1003">Cell membrane</keyword>
<feature type="transmembrane region" description="Helical" evidence="7">
    <location>
        <begin position="62"/>
        <end position="78"/>
    </location>
</feature>
<feature type="transmembrane region" description="Helical" evidence="7">
    <location>
        <begin position="241"/>
        <end position="264"/>
    </location>
</feature>
<evidence type="ECO:0000256" key="1">
    <source>
        <dbReference type="ARBA" id="ARBA00004651"/>
    </source>
</evidence>
<keyword evidence="3 7" id="KW-0812">Transmembrane</keyword>
<sequence length="297" mass="32443">MPAGVPPMILATAGPWTWKPHPEVWLLVVAIVALGWWAARVIGPKVVPVGQPVVTATQRRTFGLAVVLLLVAADWPMHDIAEDHLYSVHMVQHLLITFIVPPLFLLATPAWLVRLLVLEGDLGSRVLRRLTHPVVAGVIFNALAALTHWSGIIRWSAESGGFHYAAHVTMFVSALLMWMPVASPLRELRLSPPGQMVYLFLMSVIPTIPAAWLTFADGTVYSNYDDGYELWSISVRSDQQAAGLIMKLLGGGYLWTIIIVKFFAFSHQHRSTQQLRPAAGRQPAGPNSVGGPVGPPG</sequence>
<keyword evidence="5 7" id="KW-0472">Membrane</keyword>
<evidence type="ECO:0000256" key="4">
    <source>
        <dbReference type="ARBA" id="ARBA00022989"/>
    </source>
</evidence>
<dbReference type="EMBL" id="UINC01014249">
    <property type="protein sequence ID" value="SVA60921.1"/>
    <property type="molecule type" value="Genomic_DNA"/>
</dbReference>
<feature type="transmembrane region" description="Helical" evidence="7">
    <location>
        <begin position="24"/>
        <end position="42"/>
    </location>
</feature>
<evidence type="ECO:0000256" key="5">
    <source>
        <dbReference type="ARBA" id="ARBA00023136"/>
    </source>
</evidence>
<reference evidence="8" key="1">
    <citation type="submission" date="2018-05" db="EMBL/GenBank/DDBJ databases">
        <authorList>
            <person name="Lanie J.A."/>
            <person name="Ng W.-L."/>
            <person name="Kazmierczak K.M."/>
            <person name="Andrzejewski T.M."/>
            <person name="Davidsen T.M."/>
            <person name="Wayne K.J."/>
            <person name="Tettelin H."/>
            <person name="Glass J.I."/>
            <person name="Rusch D."/>
            <person name="Podicherti R."/>
            <person name="Tsui H.-C.T."/>
            <person name="Winkler M.E."/>
        </authorList>
    </citation>
    <scope>NUCLEOTIDE SEQUENCE</scope>
</reference>
<gene>
    <name evidence="8" type="ORF">METZ01_LOCUS113775</name>
</gene>
<evidence type="ECO:0008006" key="9">
    <source>
        <dbReference type="Google" id="ProtNLM"/>
    </source>
</evidence>
<proteinExistence type="predicted"/>
<comment type="subcellular location">
    <subcellularLocation>
        <location evidence="1">Cell membrane</location>
        <topology evidence="1">Multi-pass membrane protein</topology>
    </subcellularLocation>
</comment>
<feature type="transmembrane region" description="Helical" evidence="7">
    <location>
        <begin position="90"/>
        <end position="113"/>
    </location>
</feature>
<feature type="transmembrane region" description="Helical" evidence="7">
    <location>
        <begin position="164"/>
        <end position="185"/>
    </location>
</feature>
<evidence type="ECO:0000256" key="6">
    <source>
        <dbReference type="SAM" id="MobiDB-lite"/>
    </source>
</evidence>
<dbReference type="GO" id="GO:0005886">
    <property type="term" value="C:plasma membrane"/>
    <property type="evidence" value="ECO:0007669"/>
    <property type="project" value="UniProtKB-SubCell"/>
</dbReference>
<evidence type="ECO:0000256" key="7">
    <source>
        <dbReference type="SAM" id="Phobius"/>
    </source>
</evidence>
<protein>
    <recommendedName>
        <fullName evidence="9">Cytochrome c oxidase assembly protein</fullName>
    </recommendedName>
</protein>
<name>A0A381X8W2_9ZZZZ</name>